<evidence type="ECO:0000256" key="1">
    <source>
        <dbReference type="SAM" id="Phobius"/>
    </source>
</evidence>
<feature type="transmembrane region" description="Helical" evidence="1">
    <location>
        <begin position="21"/>
        <end position="40"/>
    </location>
</feature>
<keyword evidence="1" id="KW-0812">Transmembrane</keyword>
<name>A0A427TWI4_9BACI</name>
<organism evidence="2 3">
    <name type="scientific">Mesobacillus subterraneus</name>
    <dbReference type="NCBI Taxonomy" id="285983"/>
    <lineage>
        <taxon>Bacteria</taxon>
        <taxon>Bacillati</taxon>
        <taxon>Bacillota</taxon>
        <taxon>Bacilli</taxon>
        <taxon>Bacillales</taxon>
        <taxon>Bacillaceae</taxon>
        <taxon>Mesobacillus</taxon>
    </lineage>
</organism>
<dbReference type="AlphaFoldDB" id="A0A427TWI4"/>
<accession>A0A427TWI4</accession>
<sequence length="147" mass="16878">MLSVAILVFWILKRKEKKFRFVILAVPIILGIAYGCTYIPHKIVNIAPEEVSKIHIFDGTTGYEAEITDKAQILHIINNLNGVTFQKDKSALGYLGYSFNTTIFNQDGKVVNEFIINSNDTIRYKGFFYTAKNQTVDYDYIEQLVRK</sequence>
<keyword evidence="1" id="KW-1133">Transmembrane helix</keyword>
<protein>
    <submittedName>
        <fullName evidence="2">Uncharacterized protein</fullName>
    </submittedName>
</protein>
<keyword evidence="1" id="KW-0472">Membrane</keyword>
<comment type="caution">
    <text evidence="2">The sequence shown here is derived from an EMBL/GenBank/DDBJ whole genome shotgun (WGS) entry which is preliminary data.</text>
</comment>
<gene>
    <name evidence="2" type="ORF">EJA10_04725</name>
</gene>
<dbReference type="OrthoDB" id="1859262at2"/>
<proteinExistence type="predicted"/>
<reference evidence="3" key="1">
    <citation type="submission" date="2018-12" db="EMBL/GenBank/DDBJ databases">
        <title>Bacillus chawlae sp. nov., Bacillus glennii sp. nov., and Bacillus saganii sp. nov. Isolated from the Vehicle Assembly Building at Kennedy Space Center where the Viking Spacecraft were Assembled.</title>
        <authorList>
            <person name="Seuylemezian A."/>
            <person name="Vaishampayan P."/>
        </authorList>
    </citation>
    <scope>NUCLEOTIDE SEQUENCE [LARGE SCALE GENOMIC DNA]</scope>
    <source>
        <strain evidence="3">DSM 13966</strain>
    </source>
</reference>
<evidence type="ECO:0000313" key="3">
    <source>
        <dbReference type="Proteomes" id="UP000279911"/>
    </source>
</evidence>
<dbReference type="EMBL" id="RSFW01000007">
    <property type="protein sequence ID" value="RSD28525.1"/>
    <property type="molecule type" value="Genomic_DNA"/>
</dbReference>
<dbReference type="Proteomes" id="UP000279911">
    <property type="component" value="Unassembled WGS sequence"/>
</dbReference>
<evidence type="ECO:0000313" key="2">
    <source>
        <dbReference type="EMBL" id="RSD28525.1"/>
    </source>
</evidence>